<evidence type="ECO:0000256" key="1">
    <source>
        <dbReference type="SAM" id="SignalP"/>
    </source>
</evidence>
<dbReference type="PANTHER" id="PTHR34599:SF2">
    <property type="entry name" value="TRAF-TYPE DOMAIN-CONTAINING PROTEIN"/>
    <property type="match status" value="1"/>
</dbReference>
<dbReference type="GO" id="GO:0004601">
    <property type="term" value="F:peroxidase activity"/>
    <property type="evidence" value="ECO:0007669"/>
    <property type="project" value="InterPro"/>
</dbReference>
<dbReference type="Gene3D" id="1.10.606.10">
    <property type="entry name" value="Vanadium-containing Chloroperoxidase, domain 2"/>
    <property type="match status" value="1"/>
</dbReference>
<evidence type="ECO:0000259" key="2">
    <source>
        <dbReference type="Pfam" id="PF01569"/>
    </source>
</evidence>
<evidence type="ECO:0000313" key="3">
    <source>
        <dbReference type="EMBL" id="CAF2128949.1"/>
    </source>
</evidence>
<protein>
    <recommendedName>
        <fullName evidence="2">Phosphatidic acid phosphatase type 2/haloperoxidase domain-containing protein</fullName>
    </recommendedName>
</protein>
<dbReference type="InterPro" id="IPR000326">
    <property type="entry name" value="PAP2/HPO"/>
</dbReference>
<dbReference type="EMBL" id="CAJNRG010011101">
    <property type="protein sequence ID" value="CAF2128949.1"/>
    <property type="molecule type" value="Genomic_DNA"/>
</dbReference>
<dbReference type="CDD" id="cd03398">
    <property type="entry name" value="PAP2_haloperoxidase"/>
    <property type="match status" value="1"/>
</dbReference>
<gene>
    <name evidence="3" type="ORF">XDN619_LOCUS24342</name>
</gene>
<dbReference type="Proteomes" id="UP000663887">
    <property type="component" value="Unassembled WGS sequence"/>
</dbReference>
<dbReference type="SUPFAM" id="SSF48317">
    <property type="entry name" value="Acid phosphatase/Vanadium-dependent haloperoxidase"/>
    <property type="match status" value="1"/>
</dbReference>
<dbReference type="PANTHER" id="PTHR34599">
    <property type="entry name" value="PEROXIDASE-RELATED"/>
    <property type="match status" value="1"/>
</dbReference>
<dbReference type="Pfam" id="PF01569">
    <property type="entry name" value="PAP2"/>
    <property type="match status" value="1"/>
</dbReference>
<keyword evidence="1" id="KW-0732">Signal</keyword>
<reference evidence="3" key="1">
    <citation type="submission" date="2021-02" db="EMBL/GenBank/DDBJ databases">
        <authorList>
            <person name="Nowell W R."/>
        </authorList>
    </citation>
    <scope>NUCLEOTIDE SEQUENCE</scope>
</reference>
<dbReference type="InterPro" id="IPR052559">
    <property type="entry name" value="V-haloperoxidase"/>
</dbReference>
<dbReference type="InterPro" id="IPR036938">
    <property type="entry name" value="PAP2/HPO_sf"/>
</dbReference>
<feature type="domain" description="Phosphatidic acid phosphatase type 2/haloperoxidase" evidence="2">
    <location>
        <begin position="347"/>
        <end position="490"/>
    </location>
</feature>
<feature type="chain" id="PRO_5032577434" description="Phosphatidic acid phosphatase type 2/haloperoxidase domain-containing protein" evidence="1">
    <location>
        <begin position="27"/>
        <end position="491"/>
    </location>
</feature>
<dbReference type="InterPro" id="IPR016119">
    <property type="entry name" value="Br/Cl_peroxidase_C"/>
</dbReference>
<name>A0A816W7A2_9BILA</name>
<proteinExistence type="predicted"/>
<dbReference type="AlphaFoldDB" id="A0A816W7A2"/>
<evidence type="ECO:0000313" key="4">
    <source>
        <dbReference type="Proteomes" id="UP000663887"/>
    </source>
</evidence>
<feature type="signal peptide" evidence="1">
    <location>
        <begin position="1"/>
        <end position="26"/>
    </location>
</feature>
<organism evidence="3 4">
    <name type="scientific">Rotaria magnacalcarata</name>
    <dbReference type="NCBI Taxonomy" id="392030"/>
    <lineage>
        <taxon>Eukaryota</taxon>
        <taxon>Metazoa</taxon>
        <taxon>Spiralia</taxon>
        <taxon>Gnathifera</taxon>
        <taxon>Rotifera</taxon>
        <taxon>Eurotatoria</taxon>
        <taxon>Bdelloidea</taxon>
        <taxon>Philodinida</taxon>
        <taxon>Philodinidae</taxon>
        <taxon>Rotaria</taxon>
    </lineage>
</organism>
<sequence>MSHRMDYANLPMKFIIFLLTFMPILGNNQIKSSHVLEQQHINLLVAQIRTAPMDPILFWNQVMLHACGNDYDPSIASVPDQDGPGATARAFGIIHGAMHDSMIVFNPVYKSIFKHKNIPVMKNTPVRPAIDAAITEAAFLTLSHLYPKQQNILTAVRNKYLMRIPSDIIKQSAINKGIYIGRLIADSILKDRVNDGSQINQSYVPSLQAGYHQTDPTHPTQGFVGVHWGNVKPFFLNSTSQYRPLNIVGDTFKSRFAYLNSQTYLNEFDEIRSMGSKTSKVRTEDQTHIGIAWGYDGVPKIGTPPRLYNQIVRVIATQQNNTLEQNARLFALVNIGLGDAGFAAWETKYFYQFWRPIVAIRQSTDKIRVDSNWLPLGAQGDGADTNFTPPFPAYVSGHSTFGSTCFETLRLFYKKDTISFQFQSDEYNGQTIDSNTGKPRPARIRKYSSFTQAEMENYMSRLYLGVHWRCDAENGKILGRQIAQHVYRAVA</sequence>
<comment type="caution">
    <text evidence="3">The sequence shown here is derived from an EMBL/GenBank/DDBJ whole genome shotgun (WGS) entry which is preliminary data.</text>
</comment>
<accession>A0A816W7A2</accession>